<reference evidence="1" key="1">
    <citation type="journal article" date="2020" name="Stud. Mycol.">
        <title>101 Dothideomycetes genomes: a test case for predicting lifestyles and emergence of pathogens.</title>
        <authorList>
            <person name="Haridas S."/>
            <person name="Albert R."/>
            <person name="Binder M."/>
            <person name="Bloem J."/>
            <person name="Labutti K."/>
            <person name="Salamov A."/>
            <person name="Andreopoulos B."/>
            <person name="Baker S."/>
            <person name="Barry K."/>
            <person name="Bills G."/>
            <person name="Bluhm B."/>
            <person name="Cannon C."/>
            <person name="Castanera R."/>
            <person name="Culley D."/>
            <person name="Daum C."/>
            <person name="Ezra D."/>
            <person name="Gonzalez J."/>
            <person name="Henrissat B."/>
            <person name="Kuo A."/>
            <person name="Liang C."/>
            <person name="Lipzen A."/>
            <person name="Lutzoni F."/>
            <person name="Magnuson J."/>
            <person name="Mondo S."/>
            <person name="Nolan M."/>
            <person name="Ohm R."/>
            <person name="Pangilinan J."/>
            <person name="Park H.-J."/>
            <person name="Ramirez L."/>
            <person name="Alfaro M."/>
            <person name="Sun H."/>
            <person name="Tritt A."/>
            <person name="Yoshinaga Y."/>
            <person name="Zwiers L.-H."/>
            <person name="Turgeon B."/>
            <person name="Goodwin S."/>
            <person name="Spatafora J."/>
            <person name="Crous P."/>
            <person name="Grigoriev I."/>
        </authorList>
    </citation>
    <scope>NUCLEOTIDE SEQUENCE</scope>
    <source>
        <strain evidence="1">CBS 525.71</strain>
    </source>
</reference>
<gene>
    <name evidence="1" type="ORF">BU25DRAFT_390308</name>
</gene>
<accession>A0ACB6S4T7</accession>
<sequence length="2345" mass="256705">MRLHLNDRPNEPIAVIGSGFRFPGGTDTSAKLWDLLREPRDVRSTIPVNRFNPDGFFHSANDRHGTSNTRHGYFLSEDLRQFDAQFFGIKPVEASSMDPQQRLLLEVIYEGIEAAGLSMENLRGSMTAVYIGLMAVGYGDLLNRDTSDFPPYMAAGTARSMISDRVSYFFDWRGPSMTIDTACSSSLVAVHQAVQSLRLGESQVAVAAGANLLLGPEQFIAGSNMKMLSPDGHSYMWDTRANGYARGEGVAAIVLKTLKAAIADGDDIECVIVETGLNQDGKTKGITVPSAAAQATLIETTYRKAGLDLTQPSGRPQYFEAHGTGTPTGDPIEAEAIHSAFFKHTETRQATDHLYVGSIKTVIGHTEGAAGLAGLIKASLALKHGIIPPNLLFENLAPAVKPFYDNLEITTTAKPWPALAQTSVRRASVNSFGFGGANAHCILESYCHEESEQDSSPVAYIPFMFSAPSEKALSAVVASYSNHLRSEPSVDLRALSHTLCTKRSVFSVRVAFSATNVGDLCTKLDSFLQGMQIKPIVAVSTYAPPPRILGIFTGQGAQWAGMASKLMRFSAAAQLIEELEQSLAELQDAPLWSLKAELSANKSSSRITDAALAQPACTAVQILLVKLLRAAGIHFSAVVGHSSGEIAAAYASGYLSARDAIRIAYYRGVHLQLVGGRNGETGAMMAIGASFEEAQNICSLDEFRGKICVAASNSASSVTLSGDTAAIESAKAMFQAKNRFARVLRVDNAYHSHHMMRCSEAITASLRACKIASRRPNRSNCLWVSSVYQRDITMVTESLDDLYWHSNTVSPVLFSQALDHLLQKSSFDLAVEVGAHPALKGPASQVIEGALGHTIPYTAMLSRNEDDIGAFSDGLGYIWANLGGNIIDFAGYDRTLNASEPPRMLKGLPTYPWDHHRAFWHESRASNTFRLRRSHHQLLGIRNPDYSGDHMSWKNYLVPNELSWVSGHRIQGQLIFPGAGYISSAFEAAREVAAERPVKLIELTNFLFGQPLVFHSEDSRVEVVLSLAGMRHRNSTLTAEFTYHSIANKECGPMSLNASGQLNIIFGDPDANSLRPIPESQFGMTEVDPERIYSSFFSCGYHYTGVFKALVSVKRKLGVASGLVQVSEMAPTGRLLVHPATLDAAMQSLLIAYCYPGDGRLTSLPLPTGVSRISINPTTSLSSSCERNLRFVSYSKDDGKRTEGDVDLYPADGSNAMLQLEGLRTKPLVPATSVNDIQMFSETVWGPASPVLGNTLKNHEAIRSCPDEYIQIMSATARQISHRYPAMKILEISARETGATKFFLTELDDAFASYTYTDISDEYLDQARTVYKAYDDRMIYKILDKESDVVDQGYSEHSFDLVVAFSISQKAIKLDRTMRIIRQLLKPGGYLLCQQPINIEQTRSDSTLNTASDSRSSHDGERPPSPFVDVLEWMRIIKKHGFADGNSTVETMSSDPFHHSVRLIQVVDNRIQFLREPLVSTEGHSCFSGITLVGGASSATSACMSDLTGILQTYGGKITQAEKLQNLVDADLHFGGAILLLQDHDKPFFEGLDYKNLKGLQKLFEKSKNVLWVTYGYKCGLPHARMLVAFARCLLQEMPHVRLQILDLPSSGALVATLISKHLLRLLVTARWEEQGHLHDILWSFEPEISHETGQNFIPRVKLSKSLNSRYNSARRLITESVDPSLLPVALSVEAQTYALRSKHGLGLVQTPNSADIVTIRVTHSLLKAVKIESCGFFYLLVGTDIATHEQVVALSSTLSSEVDVYKGLVRVCSLPRIKTIEYIHTLFYGLISYTALRDLHPGDSLLVLEPDKDFAAVLGTLATAQGIRTVFYTASHGMNNQMTWKTIPFRASKRDVNAALPHNLSRVVCWQDNDWSCRILQNIPSDIPIDTLGFYVGVGGSPLRTWAMSGASDMFDRMQDQLVLLTSKIESKVKSTLSLADVHGFDSESNAMRVVDWMTTSKVPVTVEPVDQRALFRRDRTYWLVGLTGGLGLSLCEWMISRGAKNIVLSSRNPKIDPRWLTHFESLDATVRVYANDITDHESVKSIYSEITRDMPPVAGVCHGAMVIQDALVQDLDMSRVEKVLKPKVNGAIHLDEVFQHQTLDFFVMLSSIAAITGNPGQAAYAAANGFLAGLATQRRLRGLPASTVNLGAILGNGYATRGLTLAQQVTLQKAGVMWTSEQDFHSAFAEAVVASSPHASASGEFTTGVRICYADEDHKPKHASSPIFSHLVLQRNVSTRSIIANEPVTSVKSQLLHVTTVQATIHILEGFLTSKLRKALQMSPDADVINQTADSLGIDSLVAVEMRSWLMKELNVDMPVLKIIGGGTMREVLGTALELLILP</sequence>
<comment type="caution">
    <text evidence="1">The sequence shown here is derived from an EMBL/GenBank/DDBJ whole genome shotgun (WGS) entry which is preliminary data.</text>
</comment>
<evidence type="ECO:0000313" key="2">
    <source>
        <dbReference type="Proteomes" id="UP000799754"/>
    </source>
</evidence>
<protein>
    <submittedName>
        <fullName evidence="1">Ketoacyl-synt-domain-containing protein</fullName>
    </submittedName>
</protein>
<dbReference type="Proteomes" id="UP000799754">
    <property type="component" value="Unassembled WGS sequence"/>
</dbReference>
<name>A0ACB6S4T7_9PLEO</name>
<proteinExistence type="predicted"/>
<organism evidence="1 2">
    <name type="scientific">Macroventuria anomochaeta</name>
    <dbReference type="NCBI Taxonomy" id="301207"/>
    <lineage>
        <taxon>Eukaryota</taxon>
        <taxon>Fungi</taxon>
        <taxon>Dikarya</taxon>
        <taxon>Ascomycota</taxon>
        <taxon>Pezizomycotina</taxon>
        <taxon>Dothideomycetes</taxon>
        <taxon>Pleosporomycetidae</taxon>
        <taxon>Pleosporales</taxon>
        <taxon>Pleosporineae</taxon>
        <taxon>Didymellaceae</taxon>
        <taxon>Macroventuria</taxon>
    </lineage>
</organism>
<evidence type="ECO:0000313" key="1">
    <source>
        <dbReference type="EMBL" id="KAF2629171.1"/>
    </source>
</evidence>
<keyword evidence="2" id="KW-1185">Reference proteome</keyword>
<dbReference type="EMBL" id="MU006711">
    <property type="protein sequence ID" value="KAF2629171.1"/>
    <property type="molecule type" value="Genomic_DNA"/>
</dbReference>